<keyword evidence="4 6" id="KW-0808">Transferase</keyword>
<feature type="binding site" evidence="6">
    <location>
        <position position="51"/>
    </location>
    <ligand>
        <name>S-adenosyl-L-methionine</name>
        <dbReference type="ChEBI" id="CHEBI:59789"/>
    </ligand>
</feature>
<dbReference type="GO" id="GO:0070475">
    <property type="term" value="P:rRNA base methylation"/>
    <property type="evidence" value="ECO:0007669"/>
    <property type="project" value="UniProtKB-UniRule"/>
</dbReference>
<proteinExistence type="inferred from homology"/>
<dbReference type="NCBIfam" id="TIGR00006">
    <property type="entry name" value="16S rRNA (cytosine(1402)-N(4))-methyltransferase RsmH"/>
    <property type="match status" value="1"/>
</dbReference>
<dbReference type="EMBL" id="SHBI01000028">
    <property type="protein sequence ID" value="RZO19859.1"/>
    <property type="molecule type" value="Genomic_DNA"/>
</dbReference>
<comment type="caution">
    <text evidence="7">The sequence shown here is derived from an EMBL/GenBank/DDBJ whole genome shotgun (WGS) entry which is preliminary data.</text>
</comment>
<evidence type="ECO:0000256" key="5">
    <source>
        <dbReference type="ARBA" id="ARBA00022691"/>
    </source>
</evidence>
<dbReference type="SUPFAM" id="SSF53335">
    <property type="entry name" value="S-adenosyl-L-methionine-dependent methyltransferases"/>
    <property type="match status" value="1"/>
</dbReference>
<feature type="binding site" evidence="6">
    <location>
        <position position="75"/>
    </location>
    <ligand>
        <name>S-adenosyl-L-methionine</name>
        <dbReference type="ChEBI" id="CHEBI:59789"/>
    </ligand>
</feature>
<dbReference type="Gene3D" id="1.10.150.170">
    <property type="entry name" value="Putative methyltransferase TM0872, insert domain"/>
    <property type="match status" value="1"/>
</dbReference>
<dbReference type="InterPro" id="IPR023397">
    <property type="entry name" value="SAM-dep_MeTrfase_MraW_recog"/>
</dbReference>
<keyword evidence="2 6" id="KW-0698">rRNA processing</keyword>
<dbReference type="AlphaFoldDB" id="A0A520MF66"/>
<dbReference type="SUPFAM" id="SSF81799">
    <property type="entry name" value="Putative methyltransferase TM0872, insert domain"/>
    <property type="match status" value="1"/>
</dbReference>
<comment type="subcellular location">
    <subcellularLocation>
        <location evidence="6">Cytoplasm</location>
    </subcellularLocation>
</comment>
<dbReference type="Pfam" id="PF01795">
    <property type="entry name" value="Methyltransf_5"/>
    <property type="match status" value="1"/>
</dbReference>
<dbReference type="GO" id="GO:0005737">
    <property type="term" value="C:cytoplasm"/>
    <property type="evidence" value="ECO:0007669"/>
    <property type="project" value="UniProtKB-SubCell"/>
</dbReference>
<evidence type="ECO:0000256" key="2">
    <source>
        <dbReference type="ARBA" id="ARBA00022552"/>
    </source>
</evidence>
<dbReference type="InterPro" id="IPR002903">
    <property type="entry name" value="RsmH"/>
</dbReference>
<dbReference type="HAMAP" id="MF_01007">
    <property type="entry name" value="16SrRNA_methyltr_H"/>
    <property type="match status" value="1"/>
</dbReference>
<accession>A0A520MF66</accession>
<evidence type="ECO:0000256" key="4">
    <source>
        <dbReference type="ARBA" id="ARBA00022679"/>
    </source>
</evidence>
<reference evidence="7 8" key="1">
    <citation type="submission" date="2019-02" db="EMBL/GenBank/DDBJ databases">
        <title>Prokaryotic population dynamics and viral predation in marine succession experiment using metagenomics: the confinement effect.</title>
        <authorList>
            <person name="Haro-Moreno J.M."/>
            <person name="Rodriguez-Valera F."/>
            <person name="Lopez-Perez M."/>
        </authorList>
    </citation>
    <scope>NUCLEOTIDE SEQUENCE [LARGE SCALE GENOMIC DNA]</scope>
    <source>
        <strain evidence="7">MED-G163</strain>
    </source>
</reference>
<gene>
    <name evidence="6 7" type="primary">rsmH</name>
    <name evidence="7" type="ORF">EVA96_03390</name>
</gene>
<keyword evidence="5 6" id="KW-0949">S-adenosyl-L-methionine</keyword>
<feature type="binding site" evidence="6">
    <location>
        <position position="93"/>
    </location>
    <ligand>
        <name>S-adenosyl-L-methionine</name>
        <dbReference type="ChEBI" id="CHEBI:59789"/>
    </ligand>
</feature>
<comment type="function">
    <text evidence="6">Specifically methylates the N4 position of cytidine in position 1402 (C1402) of 16S rRNA.</text>
</comment>
<dbReference type="Gene3D" id="3.40.50.150">
    <property type="entry name" value="Vaccinia Virus protein VP39"/>
    <property type="match status" value="1"/>
</dbReference>
<comment type="catalytic activity">
    <reaction evidence="6">
        <text>cytidine(1402) in 16S rRNA + S-adenosyl-L-methionine = N(4)-methylcytidine(1402) in 16S rRNA + S-adenosyl-L-homocysteine + H(+)</text>
        <dbReference type="Rhea" id="RHEA:42928"/>
        <dbReference type="Rhea" id="RHEA-COMP:10286"/>
        <dbReference type="Rhea" id="RHEA-COMP:10287"/>
        <dbReference type="ChEBI" id="CHEBI:15378"/>
        <dbReference type="ChEBI" id="CHEBI:57856"/>
        <dbReference type="ChEBI" id="CHEBI:59789"/>
        <dbReference type="ChEBI" id="CHEBI:74506"/>
        <dbReference type="ChEBI" id="CHEBI:82748"/>
        <dbReference type="EC" id="2.1.1.199"/>
    </reaction>
</comment>
<evidence type="ECO:0000256" key="3">
    <source>
        <dbReference type="ARBA" id="ARBA00022603"/>
    </source>
</evidence>
<sequence>MLHFPVLLEESLDFLIHKNNGNFIDCTYGRGGHTKSILKKISNESHLTSFDKDHEAFEDALTINDSKFTPIHDSFNRLQKYFKNRTVDGIFYDLGTCSTHFDDDSRGFSFRNNGPLDMRFNTTSGNPLSVWINEATQDEIMEILYKYGDEKHAKLISKSIIKKREIKKLKTTKQLSRIIEEIYPEKRKKIHPATKSFQAFRILVNDELNQLRESLEQASQIIKKDGIIAVISFHSLEDNIVKNFFRPSIKNFPKDIPLNSIENKDFKCIAKKIRPSKNEIEKNARSRSAIMRVFKKI</sequence>
<name>A0A520MF66_9GAMM</name>
<evidence type="ECO:0000313" key="7">
    <source>
        <dbReference type="EMBL" id="RZO19859.1"/>
    </source>
</evidence>
<keyword evidence="3 6" id="KW-0489">Methyltransferase</keyword>
<dbReference type="GO" id="GO:0071424">
    <property type="term" value="F:rRNA (cytosine-N4-)-methyltransferase activity"/>
    <property type="evidence" value="ECO:0007669"/>
    <property type="project" value="UniProtKB-UniRule"/>
</dbReference>
<evidence type="ECO:0000313" key="8">
    <source>
        <dbReference type="Proteomes" id="UP000315782"/>
    </source>
</evidence>
<dbReference type="PANTHER" id="PTHR11265:SF0">
    <property type="entry name" value="12S RRNA N4-METHYLCYTIDINE METHYLTRANSFERASE"/>
    <property type="match status" value="1"/>
</dbReference>
<dbReference type="PANTHER" id="PTHR11265">
    <property type="entry name" value="S-ADENOSYL-METHYLTRANSFERASE MRAW"/>
    <property type="match status" value="1"/>
</dbReference>
<evidence type="ECO:0000256" key="6">
    <source>
        <dbReference type="HAMAP-Rule" id="MF_01007"/>
    </source>
</evidence>
<feature type="binding site" evidence="6">
    <location>
        <begin position="31"/>
        <end position="33"/>
    </location>
    <ligand>
        <name>S-adenosyl-L-methionine</name>
        <dbReference type="ChEBI" id="CHEBI:59789"/>
    </ligand>
</feature>
<evidence type="ECO:0000256" key="1">
    <source>
        <dbReference type="ARBA" id="ARBA00010396"/>
    </source>
</evidence>
<dbReference type="Proteomes" id="UP000315782">
    <property type="component" value="Unassembled WGS sequence"/>
</dbReference>
<dbReference type="PIRSF" id="PIRSF004486">
    <property type="entry name" value="MraW"/>
    <property type="match status" value="1"/>
</dbReference>
<dbReference type="EC" id="2.1.1.199" evidence="6"/>
<organism evidence="7 8">
    <name type="scientific">SAR86 cluster bacterium</name>
    <dbReference type="NCBI Taxonomy" id="2030880"/>
    <lineage>
        <taxon>Bacteria</taxon>
        <taxon>Pseudomonadati</taxon>
        <taxon>Pseudomonadota</taxon>
        <taxon>Gammaproteobacteria</taxon>
        <taxon>SAR86 cluster</taxon>
    </lineage>
</organism>
<comment type="similarity">
    <text evidence="1 6">Belongs to the methyltransferase superfamily. RsmH family.</text>
</comment>
<feature type="binding site" evidence="6">
    <location>
        <position position="100"/>
    </location>
    <ligand>
        <name>S-adenosyl-L-methionine</name>
        <dbReference type="ChEBI" id="CHEBI:59789"/>
    </ligand>
</feature>
<dbReference type="InterPro" id="IPR029063">
    <property type="entry name" value="SAM-dependent_MTases_sf"/>
</dbReference>
<protein>
    <recommendedName>
        <fullName evidence="6">Ribosomal RNA small subunit methyltransferase H</fullName>
        <ecNumber evidence="6">2.1.1.199</ecNumber>
    </recommendedName>
    <alternativeName>
        <fullName evidence="6">16S rRNA m(4)C1402 methyltransferase</fullName>
    </alternativeName>
    <alternativeName>
        <fullName evidence="6">rRNA (cytosine-N(4)-)-methyltransferase RsmH</fullName>
    </alternativeName>
</protein>
<keyword evidence="6" id="KW-0963">Cytoplasm</keyword>